<evidence type="ECO:0000259" key="22">
    <source>
        <dbReference type="PROSITE" id="PS52048"/>
    </source>
</evidence>
<dbReference type="MEROPS" id="C12.001"/>
<feature type="domain" description="UCH catalytic" evidence="22">
    <location>
        <begin position="2"/>
        <end position="222"/>
    </location>
</feature>
<evidence type="ECO:0000256" key="11">
    <source>
        <dbReference type="ARBA" id="ARBA00022807"/>
    </source>
</evidence>
<keyword evidence="13" id="KW-0007">Acetylation</keyword>
<evidence type="ECO:0000256" key="19">
    <source>
        <dbReference type="ARBA" id="ARBA00073226"/>
    </source>
</evidence>
<dbReference type="InterPro" id="IPR038765">
    <property type="entry name" value="Papain-like_cys_pep_sf"/>
</dbReference>
<evidence type="ECO:0000256" key="12">
    <source>
        <dbReference type="ARBA" id="ARBA00022824"/>
    </source>
</evidence>
<dbReference type="PANTHER" id="PTHR10589:SF19">
    <property type="entry name" value="UBIQUITIN CARBOXYL-TERMINAL HYDROLASE ISOZYME L1"/>
    <property type="match status" value="1"/>
</dbReference>
<evidence type="ECO:0000313" key="23">
    <source>
        <dbReference type="EMBL" id="AAG34168.1"/>
    </source>
</evidence>
<keyword evidence="7" id="KW-0597">Phosphoprotein</keyword>
<evidence type="ECO:0000256" key="16">
    <source>
        <dbReference type="ARBA" id="ARBA00023288"/>
    </source>
</evidence>
<dbReference type="CDD" id="cd09616">
    <property type="entry name" value="Peptidase_C12_UCH_L1_L3"/>
    <property type="match status" value="1"/>
</dbReference>
<comment type="similarity">
    <text evidence="4 20 21">Belongs to the peptidase C12 family.</text>
</comment>
<keyword evidence="11 20" id="KW-0788">Thiol protease</keyword>
<evidence type="ECO:0000256" key="14">
    <source>
        <dbReference type="ARBA" id="ARBA00023136"/>
    </source>
</evidence>
<evidence type="ECO:0000256" key="13">
    <source>
        <dbReference type="ARBA" id="ARBA00022990"/>
    </source>
</evidence>
<keyword evidence="16" id="KW-0449">Lipoprotein</keyword>
<dbReference type="SUPFAM" id="SSF54001">
    <property type="entry name" value="Cysteine proteinases"/>
    <property type="match status" value="1"/>
</dbReference>
<feature type="active site" description="Proton donor" evidence="20">
    <location>
        <position position="162"/>
    </location>
</feature>
<dbReference type="EMBL" id="AF314091">
    <property type="protein sequence ID" value="AAG34168.1"/>
    <property type="molecule type" value="mRNA"/>
</dbReference>
<organism evidence="23">
    <name type="scientific">Bufo gargarizans</name>
    <name type="common">Asian toad</name>
    <name type="synonym">Bufo bufo gargarizans</name>
    <dbReference type="NCBI Taxonomy" id="30331"/>
    <lineage>
        <taxon>Eukaryota</taxon>
        <taxon>Metazoa</taxon>
        <taxon>Chordata</taxon>
        <taxon>Craniata</taxon>
        <taxon>Vertebrata</taxon>
        <taxon>Euteleostomi</taxon>
        <taxon>Amphibia</taxon>
        <taxon>Batrachia</taxon>
        <taxon>Anura</taxon>
        <taxon>Neobatrachia</taxon>
        <taxon>Hyloidea</taxon>
        <taxon>Bufonidae</taxon>
        <taxon>Bufo</taxon>
    </lineage>
</organism>
<comment type="subcellular location">
    <subcellularLocation>
        <location evidence="2">Cytoplasm</location>
    </subcellularLocation>
    <subcellularLocation>
        <location evidence="3">Endoplasmic reticulum membrane</location>
        <topology evidence="3">Lipid-anchor</topology>
    </subcellularLocation>
</comment>
<dbReference type="PROSITE" id="PS52048">
    <property type="entry name" value="UCH_DOMAIN"/>
    <property type="match status" value="1"/>
</dbReference>
<evidence type="ECO:0000256" key="4">
    <source>
        <dbReference type="ARBA" id="ARBA00009326"/>
    </source>
</evidence>
<reference evidence="23" key="2">
    <citation type="journal article" date="2002" name="Cell Res.">
        <title>A novel ubiquitin carboxyl terminal hydrolase is involved in toad oocyte maturation.</title>
        <authorList>
            <person name="Sun Z.G."/>
            <person name="Kong W.H."/>
            <person name="Zhang Y.J."/>
            <person name="Yan S."/>
            <person name="Lu J.N."/>
            <person name="Gu Z."/>
            <person name="Lin F."/>
            <person name="Tso J.K."/>
        </authorList>
    </citation>
    <scope>NUCLEOTIDE SEQUENCE</scope>
</reference>
<evidence type="ECO:0000256" key="7">
    <source>
        <dbReference type="ARBA" id="ARBA00022553"/>
    </source>
</evidence>
<accession>Q9DDN1</accession>
<sequence length="224" mass="24595">MALSPIEINPEMLNKLMKKLGVLPSFKFVDVLGFEQDYLKSFSHEACAVLLLFPLTSQHAEFRKKQDDEQKDKDPDAKVYFMKQTLENSCGIVGLIHAAASIKDKLSFDADSALKDFLDKSAAASPEDRAKLLEENEALLSAHNSIAAEGHCRPNEDGVHFHFIVFTAVNGHLYELDGLTAKPIDHGSTSEGALLEDSGKICKQFTERGQGDVRFSSVALVKAA</sequence>
<name>Q9DDN1_BUFGR</name>
<dbReference type="AlphaFoldDB" id="Q9DDN1"/>
<dbReference type="Gene3D" id="3.40.532.10">
    <property type="entry name" value="Peptidase C12, ubiquitin carboxyl-terminal hydrolase"/>
    <property type="match status" value="1"/>
</dbReference>
<evidence type="ECO:0000256" key="1">
    <source>
        <dbReference type="ARBA" id="ARBA00000707"/>
    </source>
</evidence>
<evidence type="ECO:0000256" key="15">
    <source>
        <dbReference type="ARBA" id="ARBA00023180"/>
    </source>
</evidence>
<evidence type="ECO:0000256" key="5">
    <source>
        <dbReference type="ARBA" id="ARBA00012759"/>
    </source>
</evidence>
<protein>
    <recommendedName>
        <fullName evidence="19 21">Ubiquitin carboxyl-terminal hydrolase</fullName>
        <ecNumber evidence="5 21">3.4.19.12</ecNumber>
    </recommendedName>
</protein>
<keyword evidence="8 20" id="KW-0645">Protease</keyword>
<keyword evidence="10 20" id="KW-0378">Hydrolase</keyword>
<dbReference type="PRINTS" id="PR00707">
    <property type="entry name" value="UBCTHYDRLASE"/>
</dbReference>
<evidence type="ECO:0000256" key="18">
    <source>
        <dbReference type="ARBA" id="ARBA00055560"/>
    </source>
</evidence>
<evidence type="ECO:0000256" key="8">
    <source>
        <dbReference type="ARBA" id="ARBA00022670"/>
    </source>
</evidence>
<keyword evidence="12" id="KW-0256">Endoplasmic reticulum</keyword>
<comment type="function">
    <text evidence="18">Ubiquitin-protein hydrolase is involved both in the processing of ubiquitin precursors and of ubiquitinated proteins. This enzyme is a thiol protease that recognizes and hydrolyzes a peptide bond at the C-terminal glycine of ubiquitin.</text>
</comment>
<proteinExistence type="evidence at transcript level"/>
<evidence type="ECO:0000256" key="6">
    <source>
        <dbReference type="ARBA" id="ARBA00022490"/>
    </source>
</evidence>
<reference evidence="23" key="1">
    <citation type="submission" date="2000-10" db="EMBL/GenBank/DDBJ databases">
        <authorList>
            <person name="Tso J."/>
            <person name="Kong W."/>
            <person name="Gu Z."/>
        </authorList>
    </citation>
    <scope>NUCLEOTIDE SEQUENCE</scope>
</reference>
<dbReference type="EC" id="3.4.19.12" evidence="5 21"/>
<dbReference type="Pfam" id="PF01088">
    <property type="entry name" value="Peptidase_C12"/>
    <property type="match status" value="1"/>
</dbReference>
<dbReference type="GO" id="GO:0005789">
    <property type="term" value="C:endoplasmic reticulum membrane"/>
    <property type="evidence" value="ECO:0007669"/>
    <property type="project" value="UniProtKB-SubCell"/>
</dbReference>
<comment type="catalytic activity">
    <reaction evidence="1 20 21">
        <text>Thiol-dependent hydrolysis of ester, thioester, amide, peptide and isopeptide bonds formed by the C-terminal Gly of ubiquitin (a 76-residue protein attached to proteins as an intracellular targeting signal).</text>
        <dbReference type="EC" id="3.4.19.12"/>
    </reaction>
</comment>
<evidence type="ECO:0000256" key="2">
    <source>
        <dbReference type="ARBA" id="ARBA00004496"/>
    </source>
</evidence>
<evidence type="ECO:0000256" key="9">
    <source>
        <dbReference type="ARBA" id="ARBA00022786"/>
    </source>
</evidence>
<dbReference type="InterPro" id="IPR001578">
    <property type="entry name" value="Peptidase_C12_UCH"/>
</dbReference>
<keyword evidence="6" id="KW-0963">Cytoplasm</keyword>
<feature type="active site" description="Nucleophile" evidence="20">
    <location>
        <position position="90"/>
    </location>
</feature>
<feature type="site" description="Important for enzyme activity" evidence="20">
    <location>
        <position position="177"/>
    </location>
</feature>
<evidence type="ECO:0000256" key="20">
    <source>
        <dbReference type="PROSITE-ProRule" id="PRU01393"/>
    </source>
</evidence>
<dbReference type="InterPro" id="IPR036959">
    <property type="entry name" value="Peptidase_C12_UCH_sf"/>
</dbReference>
<keyword evidence="17" id="KW-0636">Prenylation</keyword>
<keyword evidence="15" id="KW-0325">Glycoprotein</keyword>
<dbReference type="FunFam" id="3.40.532.10:FF:000006">
    <property type="entry name" value="Ubiquitin carboxyl-terminal hydrolase"/>
    <property type="match status" value="1"/>
</dbReference>
<evidence type="ECO:0000256" key="17">
    <source>
        <dbReference type="ARBA" id="ARBA00023289"/>
    </source>
</evidence>
<feature type="site" description="Transition state stabilizer" evidence="20">
    <location>
        <position position="84"/>
    </location>
</feature>
<dbReference type="PANTHER" id="PTHR10589">
    <property type="entry name" value="UBIQUITIN CARBOXYL-TERMINAL HYDROLASE"/>
    <property type="match status" value="1"/>
</dbReference>
<evidence type="ECO:0000256" key="10">
    <source>
        <dbReference type="ARBA" id="ARBA00022801"/>
    </source>
</evidence>
<keyword evidence="9 20" id="KW-0833">Ubl conjugation pathway</keyword>
<dbReference type="GO" id="GO:0006511">
    <property type="term" value="P:ubiquitin-dependent protein catabolic process"/>
    <property type="evidence" value="ECO:0007669"/>
    <property type="project" value="UniProtKB-UniRule"/>
</dbReference>
<dbReference type="GO" id="GO:0004843">
    <property type="term" value="F:cysteine-type deubiquitinase activity"/>
    <property type="evidence" value="ECO:0007669"/>
    <property type="project" value="UniProtKB-UniRule"/>
</dbReference>
<keyword evidence="14" id="KW-0472">Membrane</keyword>
<evidence type="ECO:0000256" key="21">
    <source>
        <dbReference type="RuleBase" id="RU361215"/>
    </source>
</evidence>
<evidence type="ECO:0000256" key="3">
    <source>
        <dbReference type="ARBA" id="ARBA00004628"/>
    </source>
</evidence>
<dbReference type="GO" id="GO:0016579">
    <property type="term" value="P:protein deubiquitination"/>
    <property type="evidence" value="ECO:0007669"/>
    <property type="project" value="TreeGrafter"/>
</dbReference>